<dbReference type="OMA" id="MHRFVEE"/>
<dbReference type="GO" id="GO:0032040">
    <property type="term" value="C:small-subunit processome"/>
    <property type="evidence" value="ECO:0007669"/>
    <property type="project" value="TreeGrafter"/>
</dbReference>
<gene>
    <name evidence="8" type="ORF">K437DRAFT_249873</name>
</gene>
<dbReference type="Proteomes" id="UP000027361">
    <property type="component" value="Unassembled WGS sequence"/>
</dbReference>
<dbReference type="Pfam" id="PF04006">
    <property type="entry name" value="Mpp10"/>
    <property type="match status" value="1"/>
</dbReference>
<evidence type="ECO:0000313" key="8">
    <source>
        <dbReference type="EMBL" id="KDN40883.1"/>
    </source>
</evidence>
<feature type="compositionally biased region" description="Acidic residues" evidence="7">
    <location>
        <begin position="618"/>
        <end position="632"/>
    </location>
</feature>
<feature type="compositionally biased region" description="Basic and acidic residues" evidence="7">
    <location>
        <begin position="936"/>
        <end position="946"/>
    </location>
</feature>
<dbReference type="HOGENOM" id="CLU_011271_2_0_1"/>
<dbReference type="GO" id="GO:0006364">
    <property type="term" value="P:rRNA processing"/>
    <property type="evidence" value="ECO:0007669"/>
    <property type="project" value="UniProtKB-KW"/>
</dbReference>
<dbReference type="InParanoid" id="A0A066VKS4"/>
<dbReference type="InterPro" id="IPR012173">
    <property type="entry name" value="Mpp10"/>
</dbReference>
<dbReference type="EMBL" id="JMSN01000086">
    <property type="protein sequence ID" value="KDN40883.1"/>
    <property type="molecule type" value="Genomic_DNA"/>
</dbReference>
<feature type="region of interest" description="Disordered" evidence="7">
    <location>
        <begin position="224"/>
        <end position="277"/>
    </location>
</feature>
<accession>A0A066VKS4</accession>
<feature type="region of interest" description="Disordered" evidence="7">
    <location>
        <begin position="125"/>
        <end position="154"/>
    </location>
</feature>
<feature type="region of interest" description="Disordered" evidence="7">
    <location>
        <begin position="467"/>
        <end position="498"/>
    </location>
</feature>
<feature type="compositionally biased region" description="Acidic residues" evidence="7">
    <location>
        <begin position="224"/>
        <end position="237"/>
    </location>
</feature>
<sequence length="1042" mass="113410">MTVLEAGTSASVIGAPDPNCSIDGIMPSCGTQQISSASLLPASVQEFTRRTALHPEDYAGLLSRIGGPSPSAAENERMQTQEPLKSSAKAAVKWFFDQGTGSEAASLEPIRAFLQATKPDFDRISKRVTRASADSHTNGKKRKRDASDGAGSVVNGADPYSFYEATPLTELYLPPAPSAPAAGDAAQREQRDRLEALQIWEQLELRHAKIAKVCDVIISEANFDDDENEDDDGDGAGESDRLRAARDGQDEDMGDGSNEDDDEPTEEELAQLDGLTDAELRAIGFKPKEFRKLRAAQRSRQGGGVSVNEMMEGQDDDDEDEEDDDADAFSVSEDEEYSDDEPDEEGFPGASDLSDEEEASRIIIEPLKTEEEQLKKKNLLASSLLGLEYDDDDEVEDDGEEEDIQEQGGDAGDTSRPTPQASLLDRLDEDASSPSHDGGQAAGAGKKRHPVLDDDFFSIDDFNRQTLSNEFGTGASSQQGSGASASGRPKARDGEVDNDFDFFQDIGALADDELADEDASDGAADITYDQFFAPPKGSACAASSAAMADKRKGKAKAREPLSTAGGSTREGDALPSSSSRRIRFHDQVQIRHIKKARSARDPDDGNVFDLLKKRLGQEDEEREEEEEEDSSDSFEGLSEQESGEEEEGSEESQGDRSEDEDEEMSSLADIEDEEEVESQASTEDPESFTARRVAHDLFADDDENKQDAEATSMSTYERRQAALAAEIAELERENVDKKDWTLIGEAGSRARPVDSLLQEDLEFEHTAKVKPQVTEEMTSSLEDLIKRRILENNFDDVQKRVQLSATPFLPSKLLELSDSKNSKSLADLYEDEYNEAKGQAEGAPKRQSESDAKLEKEHREIEGLFNDVFNKLDALSNAHFTPKAPKATIQNLSNVAAMSMESGIPSSANGASMLAPEEVYDPQAGGRISASFAGAKEEMTPAEKQKAHSRIRKQKKKRNERIERTRQEIEAARQNAGMRPKLPKGKGGDRQEKADALKKLIGNKGVSVVGKDGKRTAQQAIRGQVKDQGAPSAAASGSTLKL</sequence>
<comment type="similarity">
    <text evidence="6">Belongs to the MPP10 family.</text>
</comment>
<evidence type="ECO:0000256" key="7">
    <source>
        <dbReference type="SAM" id="MobiDB-lite"/>
    </source>
</evidence>
<feature type="compositionally biased region" description="Low complexity" evidence="7">
    <location>
        <begin position="472"/>
        <end position="487"/>
    </location>
</feature>
<feature type="compositionally biased region" description="Low complexity" evidence="7">
    <location>
        <begin position="538"/>
        <end position="547"/>
    </location>
</feature>
<organism evidence="8 9">
    <name type="scientific">Tilletiaria anomala (strain ATCC 24038 / CBS 436.72 / UBC 951)</name>
    <dbReference type="NCBI Taxonomy" id="1037660"/>
    <lineage>
        <taxon>Eukaryota</taxon>
        <taxon>Fungi</taxon>
        <taxon>Dikarya</taxon>
        <taxon>Basidiomycota</taxon>
        <taxon>Ustilaginomycotina</taxon>
        <taxon>Exobasidiomycetes</taxon>
        <taxon>Georgefischeriales</taxon>
        <taxon>Tilletiariaceae</taxon>
        <taxon>Tilletiaria</taxon>
    </lineage>
</organism>
<dbReference type="OrthoDB" id="445326at2759"/>
<evidence type="ECO:0000256" key="2">
    <source>
        <dbReference type="ARBA" id="ARBA00022517"/>
    </source>
</evidence>
<evidence type="ECO:0000256" key="5">
    <source>
        <dbReference type="ARBA" id="ARBA00023274"/>
    </source>
</evidence>
<dbReference type="PANTHER" id="PTHR17039:SF0">
    <property type="entry name" value="U3 SMALL NUCLEOLAR RIBONUCLEOPROTEIN PROTEIN MPP10"/>
    <property type="match status" value="1"/>
</dbReference>
<feature type="compositionally biased region" description="Basic and acidic residues" evidence="7">
    <location>
        <begin position="238"/>
        <end position="248"/>
    </location>
</feature>
<protein>
    <submittedName>
        <fullName evidence="8">Mpp10-domain-containing protein</fullName>
    </submittedName>
</protein>
<evidence type="ECO:0000256" key="6">
    <source>
        <dbReference type="ARBA" id="ARBA00029455"/>
    </source>
</evidence>
<feature type="compositionally biased region" description="Acidic residues" evidence="7">
    <location>
        <begin position="641"/>
        <end position="677"/>
    </location>
</feature>
<keyword evidence="5" id="KW-0687">Ribonucleoprotein</keyword>
<name>A0A066VKS4_TILAU</name>
<reference evidence="8 9" key="1">
    <citation type="submission" date="2014-05" db="EMBL/GenBank/DDBJ databases">
        <title>Draft genome sequence of a rare smut relative, Tilletiaria anomala UBC 951.</title>
        <authorList>
            <consortium name="DOE Joint Genome Institute"/>
            <person name="Toome M."/>
            <person name="Kuo A."/>
            <person name="Henrissat B."/>
            <person name="Lipzen A."/>
            <person name="Tritt A."/>
            <person name="Yoshinaga Y."/>
            <person name="Zane M."/>
            <person name="Barry K."/>
            <person name="Grigoriev I.V."/>
            <person name="Spatafora J.W."/>
            <person name="Aimea M.C."/>
        </authorList>
    </citation>
    <scope>NUCLEOTIDE SEQUENCE [LARGE SCALE GENOMIC DNA]</scope>
    <source>
        <strain evidence="8 9">UBC 951</strain>
    </source>
</reference>
<evidence type="ECO:0000256" key="4">
    <source>
        <dbReference type="ARBA" id="ARBA00023242"/>
    </source>
</evidence>
<dbReference type="GO" id="GO:0005732">
    <property type="term" value="C:sno(s)RNA-containing ribonucleoprotein complex"/>
    <property type="evidence" value="ECO:0007669"/>
    <property type="project" value="InterPro"/>
</dbReference>
<feature type="compositionally biased region" description="Acidic residues" evidence="7">
    <location>
        <begin position="312"/>
        <end position="346"/>
    </location>
</feature>
<feature type="compositionally biased region" description="Basic residues" evidence="7">
    <location>
        <begin position="947"/>
        <end position="959"/>
    </location>
</feature>
<feature type="region of interest" description="Disordered" evidence="7">
    <location>
        <begin position="835"/>
        <end position="856"/>
    </location>
</feature>
<evidence type="ECO:0000256" key="3">
    <source>
        <dbReference type="ARBA" id="ARBA00022552"/>
    </source>
</evidence>
<feature type="compositionally biased region" description="Basic and acidic residues" evidence="7">
    <location>
        <begin position="960"/>
        <end position="971"/>
    </location>
</feature>
<evidence type="ECO:0000256" key="1">
    <source>
        <dbReference type="ARBA" id="ARBA00004604"/>
    </source>
</evidence>
<dbReference type="STRING" id="1037660.A0A066VKS4"/>
<evidence type="ECO:0000313" key="9">
    <source>
        <dbReference type="Proteomes" id="UP000027361"/>
    </source>
</evidence>
<dbReference type="GeneID" id="25263343"/>
<feature type="compositionally biased region" description="Acidic residues" evidence="7">
    <location>
        <begin position="388"/>
        <end position="405"/>
    </location>
</feature>
<feature type="region of interest" description="Disordered" evidence="7">
    <location>
        <begin position="293"/>
        <end position="449"/>
    </location>
</feature>
<feature type="region of interest" description="Disordered" evidence="7">
    <location>
        <begin position="936"/>
        <end position="994"/>
    </location>
</feature>
<comment type="caution">
    <text evidence="8">The sequence shown here is derived from an EMBL/GenBank/DDBJ whole genome shotgun (WGS) entry which is preliminary data.</text>
</comment>
<feature type="region of interest" description="Disordered" evidence="7">
    <location>
        <begin position="1020"/>
        <end position="1042"/>
    </location>
</feature>
<keyword evidence="2" id="KW-0690">Ribosome biogenesis</keyword>
<keyword evidence="4" id="KW-0539">Nucleus</keyword>
<dbReference type="AlphaFoldDB" id="A0A066VKS4"/>
<keyword evidence="3" id="KW-0698">rRNA processing</keyword>
<dbReference type="PANTHER" id="PTHR17039">
    <property type="entry name" value="U3 SMALL NUCLEOLAR RIBONUCLEOPROTEIN PROTEIN MPP10"/>
    <property type="match status" value="1"/>
</dbReference>
<dbReference type="GO" id="GO:0034457">
    <property type="term" value="C:Mpp10 complex"/>
    <property type="evidence" value="ECO:0007669"/>
    <property type="project" value="InterPro"/>
</dbReference>
<dbReference type="RefSeq" id="XP_013241531.1">
    <property type="nucleotide sequence ID" value="XM_013386077.1"/>
</dbReference>
<feature type="region of interest" description="Disordered" evidence="7">
    <location>
        <begin position="537"/>
        <end position="717"/>
    </location>
</feature>
<feature type="compositionally biased region" description="Acidic residues" evidence="7">
    <location>
        <begin position="249"/>
        <end position="270"/>
    </location>
</feature>
<proteinExistence type="inferred from homology"/>
<keyword evidence="9" id="KW-1185">Reference proteome</keyword>
<comment type="subcellular location">
    <subcellularLocation>
        <location evidence="1">Nucleus</location>
        <location evidence="1">Nucleolus</location>
    </subcellularLocation>
</comment>
<feature type="compositionally biased region" description="Basic and acidic residues" evidence="7">
    <location>
        <begin position="843"/>
        <end position="856"/>
    </location>
</feature>